<sequence length="202" mass="24088">MASTSSIPSIHLNGQPAIVPTDYEETYEIDNTGNLHKQGDIKIEEDDNNIYNFNDNQQKYQENEQETPQKKSRERKRSKNDLKENIIKKQAIRNIESEQNNSKFIRKRKVSNEKRTHKNRNKETWQEAKERDNQKLKEEYKQIQVQKEQKWQEKKSKLNEQYKEQPYNQKGLEIGIDEGSQSLFIRPTSGRFSIPILLKDDY</sequence>
<comment type="caution">
    <text evidence="1">The sequence shown here is derived from an EMBL/GenBank/DDBJ whole genome shotgun (WGS) entry which is preliminary data.</text>
</comment>
<keyword evidence="2" id="KW-1185">Reference proteome</keyword>
<proteinExistence type="predicted"/>
<gene>
    <name evidence="1" type="ORF">RPERSI_LOCUS17735</name>
</gene>
<dbReference type="Proteomes" id="UP000789920">
    <property type="component" value="Unassembled WGS sequence"/>
</dbReference>
<dbReference type="EMBL" id="CAJVQC010045836">
    <property type="protein sequence ID" value="CAG8782035.1"/>
    <property type="molecule type" value="Genomic_DNA"/>
</dbReference>
<evidence type="ECO:0000313" key="1">
    <source>
        <dbReference type="EMBL" id="CAG8782035.1"/>
    </source>
</evidence>
<reference evidence="1" key="1">
    <citation type="submission" date="2021-06" db="EMBL/GenBank/DDBJ databases">
        <authorList>
            <person name="Kallberg Y."/>
            <person name="Tangrot J."/>
            <person name="Rosling A."/>
        </authorList>
    </citation>
    <scope>NUCLEOTIDE SEQUENCE</scope>
    <source>
        <strain evidence="1">MA461A</strain>
    </source>
</reference>
<protein>
    <submittedName>
        <fullName evidence="1">10623_t:CDS:1</fullName>
    </submittedName>
</protein>
<evidence type="ECO:0000313" key="2">
    <source>
        <dbReference type="Proteomes" id="UP000789920"/>
    </source>
</evidence>
<accession>A0ACA9R8M9</accession>
<organism evidence="1 2">
    <name type="scientific">Racocetra persica</name>
    <dbReference type="NCBI Taxonomy" id="160502"/>
    <lineage>
        <taxon>Eukaryota</taxon>
        <taxon>Fungi</taxon>
        <taxon>Fungi incertae sedis</taxon>
        <taxon>Mucoromycota</taxon>
        <taxon>Glomeromycotina</taxon>
        <taxon>Glomeromycetes</taxon>
        <taxon>Diversisporales</taxon>
        <taxon>Gigasporaceae</taxon>
        <taxon>Racocetra</taxon>
    </lineage>
</organism>
<name>A0ACA9R8M9_9GLOM</name>